<proteinExistence type="predicted"/>
<name>A0A179GQH2_PURLI</name>
<reference evidence="2 3" key="1">
    <citation type="submission" date="2016-01" db="EMBL/GenBank/DDBJ databases">
        <title>Biosynthesis of antibiotic leucinostatins and their inhibition on Phytophthora in bio-control Purpureocillium lilacinum.</title>
        <authorList>
            <person name="Wang G."/>
            <person name="Liu Z."/>
            <person name="Lin R."/>
            <person name="Li E."/>
            <person name="Mao Z."/>
            <person name="Ling J."/>
            <person name="Yin W."/>
            <person name="Xie B."/>
        </authorList>
    </citation>
    <scope>NUCLEOTIDE SEQUENCE [LARGE SCALE GENOMIC DNA]</scope>
    <source>
        <strain evidence="2">PLBJ-1</strain>
    </source>
</reference>
<dbReference type="EMBL" id="LSBH01000004">
    <property type="protein sequence ID" value="OAQ80197.1"/>
    <property type="molecule type" value="Genomic_DNA"/>
</dbReference>
<organism evidence="2 3">
    <name type="scientific">Purpureocillium lilacinum</name>
    <name type="common">Paecilomyces lilacinus</name>
    <dbReference type="NCBI Taxonomy" id="33203"/>
    <lineage>
        <taxon>Eukaryota</taxon>
        <taxon>Fungi</taxon>
        <taxon>Dikarya</taxon>
        <taxon>Ascomycota</taxon>
        <taxon>Pezizomycotina</taxon>
        <taxon>Sordariomycetes</taxon>
        <taxon>Hypocreomycetidae</taxon>
        <taxon>Hypocreales</taxon>
        <taxon>Ophiocordycipitaceae</taxon>
        <taxon>Purpureocillium</taxon>
    </lineage>
</organism>
<evidence type="ECO:0000313" key="2">
    <source>
        <dbReference type="EMBL" id="OAQ80197.1"/>
    </source>
</evidence>
<comment type="caution">
    <text evidence="2">The sequence shown here is derived from an EMBL/GenBank/DDBJ whole genome shotgun (WGS) entry which is preliminary data.</text>
</comment>
<dbReference type="Proteomes" id="UP000078240">
    <property type="component" value="Unassembled WGS sequence"/>
</dbReference>
<evidence type="ECO:0000313" key="3">
    <source>
        <dbReference type="Proteomes" id="UP000078240"/>
    </source>
</evidence>
<gene>
    <name evidence="2" type="ORF">VFPBJ_05782</name>
</gene>
<dbReference type="AlphaFoldDB" id="A0A179GQH2"/>
<sequence length="249" mass="27634">MPPLFQIYVLHLGVHNVPDAPVAFRLACVMPHSTIARSVHPWPRKEGDECKNVYRVDRRTLLHVRVYSRARRRSLTYATIPHHNRWTHTTYAGHVLTLHDLGAPCTKYVRTYVFSAREPDEETPSPSNPPAPRAAVVPPPDTIQYVLSLECRARDVFAGWGITHHRSEAAEARNVGGGEGPTPHPKELASLRAHGAFSELRSRWWAFGFASYVSTCQAVASMATSIAEEVQCCTGCPLTGCECRAAACR</sequence>
<protein>
    <submittedName>
        <fullName evidence="2">Uncharacterized protein</fullName>
    </submittedName>
</protein>
<evidence type="ECO:0000256" key="1">
    <source>
        <dbReference type="SAM" id="MobiDB-lite"/>
    </source>
</evidence>
<feature type="region of interest" description="Disordered" evidence="1">
    <location>
        <begin position="117"/>
        <end position="137"/>
    </location>
</feature>
<feature type="compositionally biased region" description="Pro residues" evidence="1">
    <location>
        <begin position="126"/>
        <end position="137"/>
    </location>
</feature>
<accession>A0A179GQH2</accession>